<dbReference type="Pfam" id="PF12796">
    <property type="entry name" value="Ank_2"/>
    <property type="match status" value="1"/>
</dbReference>
<evidence type="ECO:0000256" key="1">
    <source>
        <dbReference type="ARBA" id="ARBA00004645"/>
    </source>
</evidence>
<feature type="compositionally biased region" description="Low complexity" evidence="6">
    <location>
        <begin position="259"/>
        <end position="270"/>
    </location>
</feature>
<keyword evidence="2" id="KW-0677">Repeat</keyword>
<feature type="region of interest" description="Disordered" evidence="6">
    <location>
        <begin position="177"/>
        <end position="232"/>
    </location>
</feature>
<evidence type="ECO:0000256" key="4">
    <source>
        <dbReference type="ARBA" id="ARBA00023043"/>
    </source>
</evidence>
<feature type="repeat" description="ANK" evidence="5">
    <location>
        <begin position="53"/>
        <end position="85"/>
    </location>
</feature>
<dbReference type="EMBL" id="GECU01020298">
    <property type="protein sequence ID" value="JAS87408.1"/>
    <property type="molecule type" value="Transcribed_RNA"/>
</dbReference>
<keyword evidence="3" id="KW-1009">Hearing</keyword>
<comment type="subcellular location">
    <subcellularLocation>
        <location evidence="1">Cell projection</location>
        <location evidence="1">Stereocilium</location>
    </subcellularLocation>
</comment>
<feature type="compositionally biased region" description="Pro residues" evidence="6">
    <location>
        <begin position="185"/>
        <end position="195"/>
    </location>
</feature>
<dbReference type="Gene3D" id="1.25.40.20">
    <property type="entry name" value="Ankyrin repeat-containing domain"/>
    <property type="match status" value="1"/>
</dbReference>
<feature type="region of interest" description="Disordered" evidence="6">
    <location>
        <begin position="480"/>
        <end position="533"/>
    </location>
</feature>
<feature type="compositionally biased region" description="Polar residues" evidence="6">
    <location>
        <begin position="389"/>
        <end position="401"/>
    </location>
</feature>
<dbReference type="GO" id="GO:0005737">
    <property type="term" value="C:cytoplasm"/>
    <property type="evidence" value="ECO:0007669"/>
    <property type="project" value="TreeGrafter"/>
</dbReference>
<organism evidence="7">
    <name type="scientific">Homalodisca liturata</name>
    <dbReference type="NCBI Taxonomy" id="320908"/>
    <lineage>
        <taxon>Eukaryota</taxon>
        <taxon>Metazoa</taxon>
        <taxon>Ecdysozoa</taxon>
        <taxon>Arthropoda</taxon>
        <taxon>Hexapoda</taxon>
        <taxon>Insecta</taxon>
        <taxon>Pterygota</taxon>
        <taxon>Neoptera</taxon>
        <taxon>Paraneoptera</taxon>
        <taxon>Hemiptera</taxon>
        <taxon>Auchenorrhyncha</taxon>
        <taxon>Membracoidea</taxon>
        <taxon>Cicadellidae</taxon>
        <taxon>Cicadellinae</taxon>
        <taxon>Proconiini</taxon>
        <taxon>Homalodisca</taxon>
    </lineage>
</organism>
<accession>A0A1B6IKG6</accession>
<evidence type="ECO:0000313" key="7">
    <source>
        <dbReference type="EMBL" id="JAS87408.1"/>
    </source>
</evidence>
<dbReference type="InterPro" id="IPR002110">
    <property type="entry name" value="Ankyrin_rpt"/>
</dbReference>
<evidence type="ECO:0000256" key="6">
    <source>
        <dbReference type="SAM" id="MobiDB-lite"/>
    </source>
</evidence>
<evidence type="ECO:0000256" key="2">
    <source>
        <dbReference type="ARBA" id="ARBA00022737"/>
    </source>
</evidence>
<feature type="compositionally biased region" description="Polar residues" evidence="6">
    <location>
        <begin position="202"/>
        <end position="214"/>
    </location>
</feature>
<feature type="compositionally biased region" description="Pro residues" evidence="6">
    <location>
        <begin position="338"/>
        <end position="349"/>
    </location>
</feature>
<dbReference type="PANTHER" id="PTHR24153:SF8">
    <property type="entry name" value="FORKED, ISOFORM F"/>
    <property type="match status" value="1"/>
</dbReference>
<sequence>MPPTGGKVQWSGTIPNLRDGDGATPLHFAASRGHVEVVRWLLRHGAKLVLDKYGKSPINDAAENHQMECLNLLVQRGTTPDYHDDLRQGKLHGCTCRAGDNTVCSYADCVNYGRDKEPFYLHPPTQGSVKDSPPVKDGLYINPMTVTQTQSQTHSFYLHNPHEVPYHRVKDLFSPEKSGFATYSKPPPPPPPPPLTVKVEVHSSSSGAGSDENMSSSDLSERGSGSGAGGEHDYEDIYMVRAEAGAGKPRSRSRDSGSHSRSASLSSTHSNIIVEVETQPELPVPNLTNGSPKLQPAEINSDAQSQNSKTKLNHSHSMPYHAANSRALKRVVSEPGGALPPPPPPPPPEDLSLTSSPDLSITPTRTETLNKTHRSESQSSQSSADNSSMEEQTTLRASSVSPPKPDEPAILDSHDGTNKESGSGSEAPHAGAGPNLVNKQMVLPFIPPKFPSSGEDSDSLIKPSEYLRALGSKAPTLAPLALAPNAPRPEPLPAVHSFQGEDKTGSTVSVGPPPPPMPEPVTPPPPTRKADQPLGTISIQDLNSVQLRRTNKPLSKTMSAPLSSLTGPVEAPFQVAKQDLIEELKKSKDITGIKKMKVEKVKMEEQHEKEMVTEITKQLSVDSFVEKIPDKDATGNPIPPWKRQMLAKKAAEKARKEMEEMLARQAEEKRLQAIPAWKRQLMQAKKPEDKPTTNYITTTSVEEKRVVPAVQIVESSQARENKENNQPVAVHKEVVTPTTEDETGQIIPWRAQLRKTNSTLNLLE</sequence>
<dbReference type="InterPro" id="IPR052420">
    <property type="entry name" value="Espin/Espin-like"/>
</dbReference>
<evidence type="ECO:0000256" key="3">
    <source>
        <dbReference type="ARBA" id="ARBA00022740"/>
    </source>
</evidence>
<dbReference type="PANTHER" id="PTHR24153">
    <property type="entry name" value="ESPIN"/>
    <property type="match status" value="1"/>
</dbReference>
<feature type="compositionally biased region" description="Low complexity" evidence="6">
    <location>
        <begin position="350"/>
        <end position="364"/>
    </location>
</feature>
<dbReference type="GO" id="GO:0051015">
    <property type="term" value="F:actin filament binding"/>
    <property type="evidence" value="ECO:0007669"/>
    <property type="project" value="TreeGrafter"/>
</dbReference>
<evidence type="ECO:0000256" key="5">
    <source>
        <dbReference type="PROSITE-ProRule" id="PRU00023"/>
    </source>
</evidence>
<dbReference type="SMART" id="SM00248">
    <property type="entry name" value="ANK"/>
    <property type="match status" value="2"/>
</dbReference>
<dbReference type="PROSITE" id="PS50088">
    <property type="entry name" value="ANK_REPEAT"/>
    <property type="match status" value="2"/>
</dbReference>
<dbReference type="GO" id="GO:0051017">
    <property type="term" value="P:actin filament bundle assembly"/>
    <property type="evidence" value="ECO:0007669"/>
    <property type="project" value="TreeGrafter"/>
</dbReference>
<dbReference type="PROSITE" id="PS50297">
    <property type="entry name" value="ANK_REP_REGION"/>
    <property type="match status" value="1"/>
</dbReference>
<gene>
    <name evidence="7" type="ORF">g.54374</name>
</gene>
<feature type="compositionally biased region" description="Low complexity" evidence="6">
    <location>
        <begin position="377"/>
        <end position="387"/>
    </location>
</feature>
<reference evidence="7" key="1">
    <citation type="submission" date="2015-11" db="EMBL/GenBank/DDBJ databases">
        <title>De novo transcriptome assembly of four potential Pierce s Disease insect vectors from Arizona vineyards.</title>
        <authorList>
            <person name="Tassone E.E."/>
        </authorList>
    </citation>
    <scope>NUCLEOTIDE SEQUENCE</scope>
</reference>
<dbReference type="InterPro" id="IPR036770">
    <property type="entry name" value="Ankyrin_rpt-contain_sf"/>
</dbReference>
<feature type="compositionally biased region" description="Polar residues" evidence="6">
    <location>
        <begin position="301"/>
        <end position="310"/>
    </location>
</feature>
<feature type="region of interest" description="Disordered" evidence="6">
    <location>
        <begin position="628"/>
        <end position="652"/>
    </location>
</feature>
<feature type="compositionally biased region" description="Pro residues" evidence="6">
    <location>
        <begin position="511"/>
        <end position="527"/>
    </location>
</feature>
<protein>
    <submittedName>
        <fullName evidence="7">Uncharacterized protein</fullName>
    </submittedName>
</protein>
<feature type="region of interest" description="Disordered" evidence="6">
    <location>
        <begin position="714"/>
        <end position="742"/>
    </location>
</feature>
<dbReference type="GO" id="GO:0007605">
    <property type="term" value="P:sensory perception of sound"/>
    <property type="evidence" value="ECO:0007669"/>
    <property type="project" value="UniProtKB-KW"/>
</dbReference>
<keyword evidence="4 5" id="KW-0040">ANK repeat</keyword>
<feature type="region of interest" description="Disordered" evidence="6">
    <location>
        <begin position="245"/>
        <end position="440"/>
    </location>
</feature>
<feature type="repeat" description="ANK" evidence="5">
    <location>
        <begin position="21"/>
        <end position="53"/>
    </location>
</feature>
<proteinExistence type="predicted"/>
<dbReference type="GO" id="GO:0032420">
    <property type="term" value="C:stereocilium"/>
    <property type="evidence" value="ECO:0007669"/>
    <property type="project" value="UniProtKB-SubCell"/>
</dbReference>
<name>A0A1B6IKG6_9HEMI</name>
<dbReference type="SUPFAM" id="SSF48403">
    <property type="entry name" value="Ankyrin repeat"/>
    <property type="match status" value="1"/>
</dbReference>
<dbReference type="AlphaFoldDB" id="A0A1B6IKG6"/>
<feature type="region of interest" description="Disordered" evidence="6">
    <location>
        <begin position="682"/>
        <end position="701"/>
    </location>
</feature>
<feature type="compositionally biased region" description="Basic and acidic residues" evidence="6">
    <location>
        <begin position="404"/>
        <end position="418"/>
    </location>
</feature>